<feature type="transmembrane region" description="Helical" evidence="6">
    <location>
        <begin position="21"/>
        <end position="42"/>
    </location>
</feature>
<dbReference type="EMBL" id="JBHUHR010000015">
    <property type="protein sequence ID" value="MFD2034405.1"/>
    <property type="molecule type" value="Genomic_DNA"/>
</dbReference>
<feature type="transmembrane region" description="Helical" evidence="6">
    <location>
        <begin position="160"/>
        <end position="178"/>
    </location>
</feature>
<comment type="caution">
    <text evidence="7">The sequence shown here is derived from an EMBL/GenBank/DDBJ whole genome shotgun (WGS) entry which is preliminary data.</text>
</comment>
<dbReference type="RefSeq" id="WP_376884508.1">
    <property type="nucleotide sequence ID" value="NZ_JBHUHR010000015.1"/>
</dbReference>
<sequence>MFDKISSFPFSNLIRNKSIQNFIFLSIIQASNILITIISMPLLIQSIGMDQFGLVNLSLSVIIISNIFVSFGFNLSGPRDVAVNQGNRKELSLLISNIISGKVIIALIISVCLFFAIFGMDLFKEYQTILAFSILLLFSEATLPLWFFQGMEKMKLISMGNIFSKLIYLMGIVLFITTPEQSKWVNFLLGGSALGINILLLYYIRVEMHIIFFKPRLKEIYTSLRNNIHYFLSNLSSYISLNGGLVILSFFASSEILGSYSLSEKIIMVARMFPSLLIQSIYPNATKLYNKDERLFIKFLRRVYRRGLIISFLIAIGTFFLAPFIVLVLSKSRLEDAILYLRVLSLIPFLACLNMANVLIVLVTNQQQQLFKVSLVACGYMIIASIWLTSVYGALGVCIALLSTEAVYLFAFSALLYRNVPGLFRRYYLNTQ</sequence>
<evidence type="ECO:0000256" key="1">
    <source>
        <dbReference type="ARBA" id="ARBA00004651"/>
    </source>
</evidence>
<name>A0ABW4VKA0_9BACT</name>
<feature type="transmembrane region" description="Helical" evidence="6">
    <location>
        <begin position="266"/>
        <end position="286"/>
    </location>
</feature>
<dbReference type="PANTHER" id="PTHR30250:SF11">
    <property type="entry name" value="O-ANTIGEN TRANSPORTER-RELATED"/>
    <property type="match status" value="1"/>
</dbReference>
<evidence type="ECO:0000256" key="6">
    <source>
        <dbReference type="SAM" id="Phobius"/>
    </source>
</evidence>
<feature type="transmembrane region" description="Helical" evidence="6">
    <location>
        <begin position="54"/>
        <end position="73"/>
    </location>
</feature>
<feature type="transmembrane region" description="Helical" evidence="6">
    <location>
        <begin position="339"/>
        <end position="363"/>
    </location>
</feature>
<keyword evidence="3 6" id="KW-0812">Transmembrane</keyword>
<feature type="transmembrane region" description="Helical" evidence="6">
    <location>
        <begin position="394"/>
        <end position="417"/>
    </location>
</feature>
<evidence type="ECO:0000256" key="2">
    <source>
        <dbReference type="ARBA" id="ARBA00022475"/>
    </source>
</evidence>
<accession>A0ABW4VKA0</accession>
<evidence type="ECO:0000256" key="5">
    <source>
        <dbReference type="ARBA" id="ARBA00023136"/>
    </source>
</evidence>
<feature type="transmembrane region" description="Helical" evidence="6">
    <location>
        <begin position="370"/>
        <end position="388"/>
    </location>
</feature>
<feature type="transmembrane region" description="Helical" evidence="6">
    <location>
        <begin position="184"/>
        <end position="204"/>
    </location>
</feature>
<keyword evidence="2" id="KW-1003">Cell membrane</keyword>
<keyword evidence="4 6" id="KW-1133">Transmembrane helix</keyword>
<reference evidence="8" key="1">
    <citation type="journal article" date="2019" name="Int. J. Syst. Evol. Microbiol.">
        <title>The Global Catalogue of Microorganisms (GCM) 10K type strain sequencing project: providing services to taxonomists for standard genome sequencing and annotation.</title>
        <authorList>
            <consortium name="The Broad Institute Genomics Platform"/>
            <consortium name="The Broad Institute Genome Sequencing Center for Infectious Disease"/>
            <person name="Wu L."/>
            <person name="Ma J."/>
        </authorList>
    </citation>
    <scope>NUCLEOTIDE SEQUENCE [LARGE SCALE GENOMIC DNA]</scope>
    <source>
        <strain evidence="8">CGMCC 1.15180</strain>
    </source>
</reference>
<organism evidence="7 8">
    <name type="scientific">Belliella marina</name>
    <dbReference type="NCBI Taxonomy" id="1644146"/>
    <lineage>
        <taxon>Bacteria</taxon>
        <taxon>Pseudomonadati</taxon>
        <taxon>Bacteroidota</taxon>
        <taxon>Cytophagia</taxon>
        <taxon>Cytophagales</taxon>
        <taxon>Cyclobacteriaceae</taxon>
        <taxon>Belliella</taxon>
    </lineage>
</organism>
<dbReference type="InterPro" id="IPR050833">
    <property type="entry name" value="Poly_Biosynth_Transport"/>
</dbReference>
<evidence type="ECO:0000313" key="7">
    <source>
        <dbReference type="EMBL" id="MFD2034405.1"/>
    </source>
</evidence>
<comment type="subcellular location">
    <subcellularLocation>
        <location evidence="1">Cell membrane</location>
        <topology evidence="1">Multi-pass membrane protein</topology>
    </subcellularLocation>
</comment>
<dbReference type="Pfam" id="PF01943">
    <property type="entry name" value="Polysacc_synt"/>
    <property type="match status" value="1"/>
</dbReference>
<dbReference type="PANTHER" id="PTHR30250">
    <property type="entry name" value="PST FAMILY PREDICTED COLANIC ACID TRANSPORTER"/>
    <property type="match status" value="1"/>
</dbReference>
<keyword evidence="5 6" id="KW-0472">Membrane</keyword>
<proteinExistence type="predicted"/>
<feature type="transmembrane region" description="Helical" evidence="6">
    <location>
        <begin position="235"/>
        <end position="254"/>
    </location>
</feature>
<protein>
    <submittedName>
        <fullName evidence="7">Oligosaccharide flippase family protein</fullName>
    </submittedName>
</protein>
<gene>
    <name evidence="7" type="ORF">ACFSKL_06360</name>
</gene>
<feature type="transmembrane region" description="Helical" evidence="6">
    <location>
        <begin position="307"/>
        <end position="327"/>
    </location>
</feature>
<feature type="transmembrane region" description="Helical" evidence="6">
    <location>
        <begin position="94"/>
        <end position="117"/>
    </location>
</feature>
<feature type="transmembrane region" description="Helical" evidence="6">
    <location>
        <begin position="129"/>
        <end position="148"/>
    </location>
</feature>
<dbReference type="Proteomes" id="UP001597361">
    <property type="component" value="Unassembled WGS sequence"/>
</dbReference>
<dbReference type="InterPro" id="IPR002797">
    <property type="entry name" value="Polysacc_synth"/>
</dbReference>
<keyword evidence="8" id="KW-1185">Reference proteome</keyword>
<evidence type="ECO:0000313" key="8">
    <source>
        <dbReference type="Proteomes" id="UP001597361"/>
    </source>
</evidence>
<evidence type="ECO:0000256" key="3">
    <source>
        <dbReference type="ARBA" id="ARBA00022692"/>
    </source>
</evidence>
<evidence type="ECO:0000256" key="4">
    <source>
        <dbReference type="ARBA" id="ARBA00022989"/>
    </source>
</evidence>